<sequence>MANILQLPDEIIEYILDNLPPYRDLKNCKEVCQRFSLLVENVFKHKRLSFNRGLVEFNLLWKNDPLGNKNVKLIPAPRYAHSSVVIGNFMYVFGGSSVGGAFNDLWYFDLSNREWFRPISMGNYPSPKANSSLVQYKNTLILFGGWRQTTGNSHQPHLLFNELHCYDLRERRWTIKNYSYGPNPTAAHTASIHRDKMVVFGGFSRLDNDIQATTNDVWFLDLKTFVWRRPKIFDKKPTPRYGHFQVVIDEDNLLVLGGCGGPNNLFNDAWILNMSGEVWKWESLNIKNKKFTANHMWCNPAAVVDKKLVILGPTPAQPIDLKIPKQQHLPLVRPRPVINNNVVEQAPQNGRVNEAQQRPGVSRENQRPNVIEPAAPSRSNSFNDEALRLQRSLCIRSSQNNWEPDLPRRFNEPIIHGTIKMAAFNVEKNSQLPQQIQRERQLENLRRMELKIQRERHNRRREEELIKKTKRPKTNCLAVFVCDFSNVRTTAPGTLEWIEYKNFGLFDGAPEKIILSSMVAGTGELILFGGLQRETTTETATNAIHFLTYPATVL</sequence>
<dbReference type="VEuPathDB" id="VectorBase:CSON012794"/>
<dbReference type="PANTHER" id="PTHR46432">
    <property type="entry name" value="F-BOX ONLY PROTEIN 42"/>
    <property type="match status" value="1"/>
</dbReference>
<name>A0A336LM90_CULSO</name>
<evidence type="ECO:0000256" key="2">
    <source>
        <dbReference type="SAM" id="MobiDB-lite"/>
    </source>
</evidence>
<dbReference type="InterPro" id="IPR001810">
    <property type="entry name" value="F-box_dom"/>
</dbReference>
<dbReference type="InterPro" id="IPR052821">
    <property type="entry name" value="F-box_only_SRC"/>
</dbReference>
<reference evidence="4" key="1">
    <citation type="submission" date="2018-07" db="EMBL/GenBank/DDBJ databases">
        <authorList>
            <person name="Quirk P.G."/>
            <person name="Krulwich T.A."/>
        </authorList>
    </citation>
    <scope>NUCLEOTIDE SEQUENCE</scope>
</reference>
<dbReference type="PANTHER" id="PTHR46432:SF1">
    <property type="entry name" value="F-BOX ONLY PROTEIN 42"/>
    <property type="match status" value="1"/>
</dbReference>
<dbReference type="Gene3D" id="1.20.1280.50">
    <property type="match status" value="1"/>
</dbReference>
<dbReference type="GO" id="GO:0019005">
    <property type="term" value="C:SCF ubiquitin ligase complex"/>
    <property type="evidence" value="ECO:0007669"/>
    <property type="project" value="TreeGrafter"/>
</dbReference>
<dbReference type="SUPFAM" id="SSF81383">
    <property type="entry name" value="F-box domain"/>
    <property type="match status" value="1"/>
</dbReference>
<keyword evidence="1" id="KW-0175">Coiled coil</keyword>
<dbReference type="Pfam" id="PF13415">
    <property type="entry name" value="Beta-prop_FBX42"/>
    <property type="match status" value="1"/>
</dbReference>
<evidence type="ECO:0000259" key="3">
    <source>
        <dbReference type="PROSITE" id="PS50181"/>
    </source>
</evidence>
<feature type="coiled-coil region" evidence="1">
    <location>
        <begin position="438"/>
        <end position="465"/>
    </location>
</feature>
<evidence type="ECO:0000256" key="1">
    <source>
        <dbReference type="SAM" id="Coils"/>
    </source>
</evidence>
<proteinExistence type="predicted"/>
<feature type="compositionally biased region" description="Polar residues" evidence="2">
    <location>
        <begin position="347"/>
        <end position="356"/>
    </location>
</feature>
<dbReference type="Pfam" id="PF12937">
    <property type="entry name" value="F-box-like"/>
    <property type="match status" value="1"/>
</dbReference>
<dbReference type="Gene3D" id="2.120.10.80">
    <property type="entry name" value="Kelch-type beta propeller"/>
    <property type="match status" value="1"/>
</dbReference>
<dbReference type="EMBL" id="UFQT01000061">
    <property type="protein sequence ID" value="SSX19182.1"/>
    <property type="molecule type" value="Genomic_DNA"/>
</dbReference>
<evidence type="ECO:0000313" key="4">
    <source>
        <dbReference type="EMBL" id="SSX19182.1"/>
    </source>
</evidence>
<dbReference type="InterPro" id="IPR015915">
    <property type="entry name" value="Kelch-typ_b-propeller"/>
</dbReference>
<dbReference type="GO" id="GO:1990756">
    <property type="term" value="F:ubiquitin-like ligase-substrate adaptor activity"/>
    <property type="evidence" value="ECO:0007669"/>
    <property type="project" value="TreeGrafter"/>
</dbReference>
<protein>
    <submittedName>
        <fullName evidence="4">CSON012794 protein</fullName>
    </submittedName>
</protein>
<dbReference type="SUPFAM" id="SSF117281">
    <property type="entry name" value="Kelch motif"/>
    <property type="match status" value="1"/>
</dbReference>
<gene>
    <name evidence="4" type="primary">CSON012794</name>
</gene>
<dbReference type="AlphaFoldDB" id="A0A336LM90"/>
<feature type="domain" description="F-box" evidence="3">
    <location>
        <begin position="1"/>
        <end position="48"/>
    </location>
</feature>
<feature type="region of interest" description="Disordered" evidence="2">
    <location>
        <begin position="347"/>
        <end position="383"/>
    </location>
</feature>
<dbReference type="InterPro" id="IPR036047">
    <property type="entry name" value="F-box-like_dom_sf"/>
</dbReference>
<accession>A0A336LM90</accession>
<dbReference type="OMA" id="VNSNDTW"/>
<dbReference type="PROSITE" id="PS50181">
    <property type="entry name" value="FBOX"/>
    <property type="match status" value="1"/>
</dbReference>
<dbReference type="SMART" id="SM00256">
    <property type="entry name" value="FBOX"/>
    <property type="match status" value="1"/>
</dbReference>
<organism evidence="4">
    <name type="scientific">Culicoides sonorensis</name>
    <name type="common">Biting midge</name>
    <dbReference type="NCBI Taxonomy" id="179676"/>
    <lineage>
        <taxon>Eukaryota</taxon>
        <taxon>Metazoa</taxon>
        <taxon>Ecdysozoa</taxon>
        <taxon>Arthropoda</taxon>
        <taxon>Hexapoda</taxon>
        <taxon>Insecta</taxon>
        <taxon>Pterygota</taxon>
        <taxon>Neoptera</taxon>
        <taxon>Endopterygota</taxon>
        <taxon>Diptera</taxon>
        <taxon>Nematocera</taxon>
        <taxon>Chironomoidea</taxon>
        <taxon>Ceratopogonidae</taxon>
        <taxon>Ceratopogoninae</taxon>
        <taxon>Culicoides</taxon>
        <taxon>Monoculicoides</taxon>
    </lineage>
</organism>